<dbReference type="EMBL" id="JABXXR010000013">
    <property type="protein sequence ID" value="NVN39625.1"/>
    <property type="molecule type" value="Genomic_DNA"/>
</dbReference>
<dbReference type="InterPro" id="IPR036388">
    <property type="entry name" value="WH-like_DNA-bd_sf"/>
</dbReference>
<dbReference type="InterPro" id="IPR039420">
    <property type="entry name" value="WalR-like"/>
</dbReference>
<keyword evidence="4 7" id="KW-0238">DNA-binding</keyword>
<evidence type="ECO:0000256" key="3">
    <source>
        <dbReference type="ARBA" id="ARBA00023015"/>
    </source>
</evidence>
<dbReference type="RefSeq" id="WP_176612613.1">
    <property type="nucleotide sequence ID" value="NZ_JABXXR010000013.1"/>
</dbReference>
<evidence type="ECO:0000256" key="4">
    <source>
        <dbReference type="ARBA" id="ARBA00023125"/>
    </source>
</evidence>
<dbReference type="InterPro" id="IPR011006">
    <property type="entry name" value="CheY-like_superfamily"/>
</dbReference>
<dbReference type="SMART" id="SM00862">
    <property type="entry name" value="Trans_reg_C"/>
    <property type="match status" value="1"/>
</dbReference>
<sequence length="276" mass="30334">MTEVELSSGAGTLPRTDGLSVVLIDDDHEFRSAIGNYLAMNGIEVWSSSGPEGLHDAAPDWSRTVIVLDLQLGGLDGIDVMRSLRAATDAPIILVTGHRISEMDRVIGLELGADDYLVKPFGPRELLARIRVQARRYQEFCSVRDGQGTRAEPEDLKSAGGRRIYAFSGWELDRRLRILKDPSGHVVKLTKGDFALLLAFLDAPGRPLSREYLLNATRVHEDVFDRSVDVQILRLRRRFDKGGGAGGRSGREIIRTDRGSGYVFTLSVDVESGDGS</sequence>
<evidence type="ECO:0000256" key="7">
    <source>
        <dbReference type="PROSITE-ProRule" id="PRU01091"/>
    </source>
</evidence>
<dbReference type="PROSITE" id="PS50110">
    <property type="entry name" value="RESPONSE_REGULATORY"/>
    <property type="match status" value="1"/>
</dbReference>
<evidence type="ECO:0000313" key="11">
    <source>
        <dbReference type="Proteomes" id="UP000585665"/>
    </source>
</evidence>
<dbReference type="GO" id="GO:0032993">
    <property type="term" value="C:protein-DNA complex"/>
    <property type="evidence" value="ECO:0007669"/>
    <property type="project" value="TreeGrafter"/>
</dbReference>
<evidence type="ECO:0000256" key="2">
    <source>
        <dbReference type="ARBA" id="ARBA00023012"/>
    </source>
</evidence>
<feature type="modified residue" description="4-aspartylphosphate" evidence="6">
    <location>
        <position position="69"/>
    </location>
</feature>
<dbReference type="Pfam" id="PF00486">
    <property type="entry name" value="Trans_reg_C"/>
    <property type="match status" value="1"/>
</dbReference>
<accession>A0A850P4Q4</accession>
<dbReference type="Gene3D" id="1.10.10.10">
    <property type="entry name" value="Winged helix-like DNA-binding domain superfamily/Winged helix DNA-binding domain"/>
    <property type="match status" value="1"/>
</dbReference>
<comment type="caution">
    <text evidence="10">The sequence shown here is derived from an EMBL/GenBank/DDBJ whole genome shotgun (WGS) entry which is preliminary data.</text>
</comment>
<dbReference type="GO" id="GO:0000156">
    <property type="term" value="F:phosphorelay response regulator activity"/>
    <property type="evidence" value="ECO:0007669"/>
    <property type="project" value="TreeGrafter"/>
</dbReference>
<feature type="domain" description="Response regulatory" evidence="8">
    <location>
        <begin position="20"/>
        <end position="134"/>
    </location>
</feature>
<name>A0A850P4Q4_9PROT</name>
<feature type="DNA-binding region" description="OmpR/PhoB-type" evidence="7">
    <location>
        <begin position="162"/>
        <end position="266"/>
    </location>
</feature>
<evidence type="ECO:0000256" key="1">
    <source>
        <dbReference type="ARBA" id="ARBA00022553"/>
    </source>
</evidence>
<reference evidence="10 11" key="1">
    <citation type="submission" date="2020-06" db="EMBL/GenBank/DDBJ databases">
        <title>Description of novel acetic acid bacteria.</title>
        <authorList>
            <person name="Sombolestani A."/>
        </authorList>
    </citation>
    <scope>NUCLEOTIDE SEQUENCE [LARGE SCALE GENOMIC DNA]</scope>
    <source>
        <strain evidence="10 11">LMG 27010</strain>
    </source>
</reference>
<dbReference type="GO" id="GO:0006355">
    <property type="term" value="P:regulation of DNA-templated transcription"/>
    <property type="evidence" value="ECO:0007669"/>
    <property type="project" value="InterPro"/>
</dbReference>
<dbReference type="SMART" id="SM00448">
    <property type="entry name" value="REC"/>
    <property type="match status" value="1"/>
</dbReference>
<dbReference type="SUPFAM" id="SSF46894">
    <property type="entry name" value="C-terminal effector domain of the bipartite response regulators"/>
    <property type="match status" value="1"/>
</dbReference>
<organism evidence="10 11">
    <name type="scientific">Ameyamaea chiangmaiensis</name>
    <dbReference type="NCBI Taxonomy" id="442969"/>
    <lineage>
        <taxon>Bacteria</taxon>
        <taxon>Pseudomonadati</taxon>
        <taxon>Pseudomonadota</taxon>
        <taxon>Alphaproteobacteria</taxon>
        <taxon>Acetobacterales</taxon>
        <taxon>Acetobacteraceae</taxon>
        <taxon>Ameyamaea</taxon>
    </lineage>
</organism>
<dbReference type="Gene3D" id="6.10.250.690">
    <property type="match status" value="1"/>
</dbReference>
<dbReference type="PANTHER" id="PTHR48111">
    <property type="entry name" value="REGULATOR OF RPOS"/>
    <property type="match status" value="1"/>
</dbReference>
<dbReference type="Gene3D" id="3.40.50.2300">
    <property type="match status" value="1"/>
</dbReference>
<keyword evidence="1 6" id="KW-0597">Phosphoprotein</keyword>
<evidence type="ECO:0000313" key="10">
    <source>
        <dbReference type="EMBL" id="NVN39625.1"/>
    </source>
</evidence>
<evidence type="ECO:0000256" key="5">
    <source>
        <dbReference type="ARBA" id="ARBA00023163"/>
    </source>
</evidence>
<keyword evidence="2" id="KW-0902">Two-component regulatory system</keyword>
<dbReference type="PANTHER" id="PTHR48111:SF4">
    <property type="entry name" value="DNA-BINDING DUAL TRANSCRIPTIONAL REGULATOR OMPR"/>
    <property type="match status" value="1"/>
</dbReference>
<dbReference type="PROSITE" id="PS51755">
    <property type="entry name" value="OMPR_PHOB"/>
    <property type="match status" value="1"/>
</dbReference>
<dbReference type="SUPFAM" id="SSF52172">
    <property type="entry name" value="CheY-like"/>
    <property type="match status" value="1"/>
</dbReference>
<dbReference type="InterPro" id="IPR001867">
    <property type="entry name" value="OmpR/PhoB-type_DNA-bd"/>
</dbReference>
<gene>
    <name evidence="10" type="ORF">HUK82_03465</name>
</gene>
<dbReference type="InterPro" id="IPR016032">
    <property type="entry name" value="Sig_transdc_resp-reg_C-effctor"/>
</dbReference>
<dbReference type="GO" id="GO:0005829">
    <property type="term" value="C:cytosol"/>
    <property type="evidence" value="ECO:0007669"/>
    <property type="project" value="TreeGrafter"/>
</dbReference>
<evidence type="ECO:0000259" key="8">
    <source>
        <dbReference type="PROSITE" id="PS50110"/>
    </source>
</evidence>
<dbReference type="InterPro" id="IPR001789">
    <property type="entry name" value="Sig_transdc_resp-reg_receiver"/>
</dbReference>
<keyword evidence="3" id="KW-0805">Transcription regulation</keyword>
<proteinExistence type="predicted"/>
<keyword evidence="11" id="KW-1185">Reference proteome</keyword>
<dbReference type="Pfam" id="PF00072">
    <property type="entry name" value="Response_reg"/>
    <property type="match status" value="1"/>
</dbReference>
<dbReference type="GO" id="GO:0000976">
    <property type="term" value="F:transcription cis-regulatory region binding"/>
    <property type="evidence" value="ECO:0007669"/>
    <property type="project" value="TreeGrafter"/>
</dbReference>
<evidence type="ECO:0000259" key="9">
    <source>
        <dbReference type="PROSITE" id="PS51755"/>
    </source>
</evidence>
<dbReference type="AlphaFoldDB" id="A0A850P4Q4"/>
<evidence type="ECO:0000256" key="6">
    <source>
        <dbReference type="PROSITE-ProRule" id="PRU00169"/>
    </source>
</evidence>
<dbReference type="Proteomes" id="UP000585665">
    <property type="component" value="Unassembled WGS sequence"/>
</dbReference>
<dbReference type="CDD" id="cd00383">
    <property type="entry name" value="trans_reg_C"/>
    <property type="match status" value="1"/>
</dbReference>
<protein>
    <submittedName>
        <fullName evidence="10">Response regulator</fullName>
    </submittedName>
</protein>
<keyword evidence="5" id="KW-0804">Transcription</keyword>
<feature type="domain" description="OmpR/PhoB-type" evidence="9">
    <location>
        <begin position="162"/>
        <end position="266"/>
    </location>
</feature>